<sequence length="125" mass="13817">MTISQNDDASFSFTALQYEIGKFTATNNIAAIPKKEVSVIKAHVLTPPNSITLTEHTRTHQEQAITTLVISWEQVVGAVAYVDKDEIDGTAGRMTVNRATQVQAVTPDKIREVGEQFRSHPKDHI</sequence>
<dbReference type="Proteomes" id="UP000078295">
    <property type="component" value="Unassembled WGS sequence"/>
</dbReference>
<gene>
    <name evidence="1" type="ORF">AO370_1615</name>
</gene>
<protein>
    <submittedName>
        <fullName evidence="1">Phage tail fiber protein</fullName>
    </submittedName>
</protein>
<reference evidence="1 2" key="1">
    <citation type="journal article" date="2016" name="Genome Biol. Evol.">
        <title>Comparative Genomic Analyses of the Moraxella catarrhalis Serosensitive and Seroresistant Lineages Demonstrate Their Independent Evolution.</title>
        <authorList>
            <person name="Earl J.P."/>
            <person name="de Vries S.P."/>
            <person name="Ahmed A."/>
            <person name="Powell E."/>
            <person name="Schultz M.P."/>
            <person name="Hermans P.W."/>
            <person name="Hill D.J."/>
            <person name="Zhou Z."/>
            <person name="Constantinidou C.I."/>
            <person name="Hu F.Z."/>
            <person name="Bootsma H.J."/>
            <person name="Ehrlich G.D."/>
        </authorList>
    </citation>
    <scope>NUCLEOTIDE SEQUENCE [LARGE SCALE GENOMIC DNA]</scope>
    <source>
        <strain evidence="1 2">F23</strain>
    </source>
</reference>
<organism evidence="1 2">
    <name type="scientific">Moraxella catarrhalis</name>
    <name type="common">Branhamella catarrhalis</name>
    <dbReference type="NCBI Taxonomy" id="480"/>
    <lineage>
        <taxon>Bacteria</taxon>
        <taxon>Pseudomonadati</taxon>
        <taxon>Pseudomonadota</taxon>
        <taxon>Gammaproteobacteria</taxon>
        <taxon>Moraxellales</taxon>
        <taxon>Moraxellaceae</taxon>
        <taxon>Moraxella</taxon>
    </lineage>
</organism>
<proteinExistence type="predicted"/>
<evidence type="ECO:0000313" key="1">
    <source>
        <dbReference type="EMBL" id="OAV23571.1"/>
    </source>
</evidence>
<evidence type="ECO:0000313" key="2">
    <source>
        <dbReference type="Proteomes" id="UP000078295"/>
    </source>
</evidence>
<dbReference type="EMBL" id="LXHQ01000042">
    <property type="protein sequence ID" value="OAV23571.1"/>
    <property type="molecule type" value="Genomic_DNA"/>
</dbReference>
<accession>A0AB36DLR6</accession>
<dbReference type="AlphaFoldDB" id="A0AB36DLR6"/>
<comment type="caution">
    <text evidence="1">The sequence shown here is derived from an EMBL/GenBank/DDBJ whole genome shotgun (WGS) entry which is preliminary data.</text>
</comment>
<name>A0AB36DLR6_MORCA</name>